<dbReference type="RefSeq" id="WP_130855067.1">
    <property type="nucleotide sequence ID" value="NZ_JBHLWO010000001.1"/>
</dbReference>
<dbReference type="EMBL" id="JBHLWO010000001">
    <property type="protein sequence ID" value="MFC0316886.1"/>
    <property type="molecule type" value="Genomic_DNA"/>
</dbReference>
<reference evidence="1 2" key="1">
    <citation type="submission" date="2024-09" db="EMBL/GenBank/DDBJ databases">
        <authorList>
            <person name="Sun Q."/>
            <person name="Mori K."/>
        </authorList>
    </citation>
    <scope>NUCLEOTIDE SEQUENCE [LARGE SCALE GENOMIC DNA]</scope>
    <source>
        <strain evidence="1 2">CCM 7765</strain>
    </source>
</reference>
<evidence type="ECO:0000313" key="2">
    <source>
        <dbReference type="Proteomes" id="UP001589774"/>
    </source>
</evidence>
<keyword evidence="2" id="KW-1185">Reference proteome</keyword>
<name>A0ABV6HDV7_9SPHI</name>
<gene>
    <name evidence="1" type="ORF">ACFFI0_01150</name>
</gene>
<sequence>MKIARKLALGFIFIYAIVLYNCSSESTNARMQHNQRVLQVIADNKSPKAEADRLMITADNPLRMWGSSQIGK</sequence>
<accession>A0ABV6HDV7</accession>
<comment type="caution">
    <text evidence="1">The sequence shown here is derived from an EMBL/GenBank/DDBJ whole genome shotgun (WGS) entry which is preliminary data.</text>
</comment>
<protein>
    <submittedName>
        <fullName evidence="1">Uncharacterized protein</fullName>
    </submittedName>
</protein>
<dbReference type="Proteomes" id="UP001589774">
    <property type="component" value="Unassembled WGS sequence"/>
</dbReference>
<organism evidence="1 2">
    <name type="scientific">Olivibacter oleidegradans</name>
    <dbReference type="NCBI Taxonomy" id="760123"/>
    <lineage>
        <taxon>Bacteria</taxon>
        <taxon>Pseudomonadati</taxon>
        <taxon>Bacteroidota</taxon>
        <taxon>Sphingobacteriia</taxon>
        <taxon>Sphingobacteriales</taxon>
        <taxon>Sphingobacteriaceae</taxon>
        <taxon>Olivibacter</taxon>
    </lineage>
</organism>
<proteinExistence type="predicted"/>
<evidence type="ECO:0000313" key="1">
    <source>
        <dbReference type="EMBL" id="MFC0316886.1"/>
    </source>
</evidence>